<dbReference type="AlphaFoldDB" id="A0A6P8X8T0"/>
<dbReference type="SUPFAM" id="SSF81383">
    <property type="entry name" value="F-box domain"/>
    <property type="match status" value="1"/>
</dbReference>
<proteinExistence type="predicted"/>
<sequence>MLDKLPDDCQLRIIRYVKDLTDQMALRHVCKSLRDNVEYHWKQHIREIYVQGAELEHFEEYPDDLHALLKQTCGTVTSIVMSRGSANLLPEWVGYEFPKVTSLDCEIFNTNNDPDDDVNMMTKMFPNIVHLSLQSNATGRYMWRWTRLISMHFYCCESLEPRMLLRTFVKVPVHKLTILFYGYSVNLGDDLVGASMLPFLEELVIDDHHLLGDFMPNLMKLPKFTRLAFYTRDYYEHLLQSVAKLAPLRVNALSFFDAFWSSDRLCDDIERMSNLRRLVLQDDDIEASQLHTLCSRLKNLEELHLINMRSLPTTHQIWGVVEAAENLELLNLTGCTLDPDFLKQSTSRLSVVLKNRDPQSFTINLSETLAEEDMKKTQNALKHPSLIVAYDFIDLDGWTSRFIEIGFDPIDESESED</sequence>
<evidence type="ECO:0000313" key="1">
    <source>
        <dbReference type="Proteomes" id="UP000515160"/>
    </source>
</evidence>
<dbReference type="Proteomes" id="UP000515160">
    <property type="component" value="Chromosome 3"/>
</dbReference>
<dbReference type="OrthoDB" id="8022969at2759"/>
<keyword evidence="1" id="KW-1185">Reference proteome</keyword>
<evidence type="ECO:0000313" key="2">
    <source>
        <dbReference type="RefSeq" id="XP_034108413.1"/>
    </source>
</evidence>
<organism evidence="1 2">
    <name type="scientific">Drosophila albomicans</name>
    <name type="common">Fruit fly</name>
    <dbReference type="NCBI Taxonomy" id="7291"/>
    <lineage>
        <taxon>Eukaryota</taxon>
        <taxon>Metazoa</taxon>
        <taxon>Ecdysozoa</taxon>
        <taxon>Arthropoda</taxon>
        <taxon>Hexapoda</taxon>
        <taxon>Insecta</taxon>
        <taxon>Pterygota</taxon>
        <taxon>Neoptera</taxon>
        <taxon>Endopterygota</taxon>
        <taxon>Diptera</taxon>
        <taxon>Brachycera</taxon>
        <taxon>Muscomorpha</taxon>
        <taxon>Ephydroidea</taxon>
        <taxon>Drosophilidae</taxon>
        <taxon>Drosophila</taxon>
    </lineage>
</organism>
<reference evidence="2" key="1">
    <citation type="submission" date="2025-08" db="UniProtKB">
        <authorList>
            <consortium name="RefSeq"/>
        </authorList>
    </citation>
    <scope>IDENTIFICATION</scope>
    <source>
        <strain evidence="2">15112-1751.03</strain>
        <tissue evidence="2">Whole Adult</tissue>
    </source>
</reference>
<dbReference type="InterPro" id="IPR036047">
    <property type="entry name" value="F-box-like_dom_sf"/>
</dbReference>
<gene>
    <name evidence="2" type="primary">LOC117570710</name>
</gene>
<accession>A0A6P8X8T0</accession>
<dbReference type="InterPro" id="IPR032675">
    <property type="entry name" value="LRR_dom_sf"/>
</dbReference>
<dbReference type="RefSeq" id="XP_034108413.1">
    <property type="nucleotide sequence ID" value="XM_034252522.2"/>
</dbReference>
<dbReference type="SUPFAM" id="SSF52047">
    <property type="entry name" value="RNI-like"/>
    <property type="match status" value="1"/>
</dbReference>
<name>A0A6P8X8T0_DROAB</name>
<dbReference type="GeneID" id="117570710"/>
<protein>
    <submittedName>
        <fullName evidence="2">Uncharacterized protein LOC117570710</fullName>
    </submittedName>
</protein>
<dbReference type="Gene3D" id="3.80.10.10">
    <property type="entry name" value="Ribonuclease Inhibitor"/>
    <property type="match status" value="1"/>
</dbReference>